<feature type="domain" description="DHHA1" evidence="2">
    <location>
        <begin position="228"/>
        <end position="308"/>
    </location>
</feature>
<evidence type="ECO:0000259" key="1">
    <source>
        <dbReference type="Pfam" id="PF01368"/>
    </source>
</evidence>
<dbReference type="GO" id="GO:0003676">
    <property type="term" value="F:nucleic acid binding"/>
    <property type="evidence" value="ECO:0007669"/>
    <property type="project" value="InterPro"/>
</dbReference>
<sequence>MEEIIKMIREADSVVILPHINADGDAIGSCAAMAELLGALEKKTVIYTEEKPEERLSFISENVRVYDGSEEEYDTCIALDCGDRERLGERAVFAEKADRVINIDHHKTNTMFGDANYVDASASATGEIIAELYERMGMEPDKRAAMYLYTAICSDTGCFAYSNTTPKTMRTAAKLMEKGIDHAEAARLLFDSEPLEIELLKAELTGRIRSYFGGRLRIVTVTEAMAEKYGLDMDDVSDVVNIPRRICGTEIAASVKESGGKIRVSLRSNGSADVAAVAQKFGGGGHTKAAGCTVKAESVAEAEEMVVKECGEILS</sequence>
<reference evidence="3" key="2">
    <citation type="journal article" date="2021" name="PeerJ">
        <title>Extensive microbial diversity within the chicken gut microbiome revealed by metagenomics and culture.</title>
        <authorList>
            <person name="Gilroy R."/>
            <person name="Ravi A."/>
            <person name="Getino M."/>
            <person name="Pursley I."/>
            <person name="Horton D.L."/>
            <person name="Alikhan N.F."/>
            <person name="Baker D."/>
            <person name="Gharbi K."/>
            <person name="Hall N."/>
            <person name="Watson M."/>
            <person name="Adriaenssens E.M."/>
            <person name="Foster-Nyarko E."/>
            <person name="Jarju S."/>
            <person name="Secka A."/>
            <person name="Antonio M."/>
            <person name="Oren A."/>
            <person name="Chaudhuri R.R."/>
            <person name="La Ragione R."/>
            <person name="Hildebrand F."/>
            <person name="Pallen M.J."/>
        </authorList>
    </citation>
    <scope>NUCLEOTIDE SEQUENCE</scope>
    <source>
        <strain evidence="3">USAMLcec3-3695</strain>
    </source>
</reference>
<dbReference type="EMBL" id="DVNB01000032">
    <property type="protein sequence ID" value="HIU56800.1"/>
    <property type="molecule type" value="Genomic_DNA"/>
</dbReference>
<dbReference type="PANTHER" id="PTHR47618">
    <property type="entry name" value="BIFUNCTIONAL OLIGORIBONUCLEASE AND PAP PHOSPHATASE NRNA"/>
    <property type="match status" value="1"/>
</dbReference>
<reference evidence="3" key="1">
    <citation type="submission" date="2020-10" db="EMBL/GenBank/DDBJ databases">
        <authorList>
            <person name="Gilroy R."/>
        </authorList>
    </citation>
    <scope>NUCLEOTIDE SEQUENCE</scope>
    <source>
        <strain evidence="3">USAMLcec3-3695</strain>
    </source>
</reference>
<name>A0A9D1MAI9_9FIRM</name>
<dbReference type="InterPro" id="IPR001667">
    <property type="entry name" value="DDH_dom"/>
</dbReference>
<protein>
    <submittedName>
        <fullName evidence="3">Bifunctional oligoribonuclease/PAP phosphatase NrnA</fullName>
    </submittedName>
</protein>
<accession>A0A9D1MAI9</accession>
<feature type="domain" description="DDH" evidence="1">
    <location>
        <begin position="14"/>
        <end position="152"/>
    </location>
</feature>
<dbReference type="InterPro" id="IPR003156">
    <property type="entry name" value="DHHA1_dom"/>
</dbReference>
<dbReference type="InterPro" id="IPR051319">
    <property type="entry name" value="Oligoribo/pAp-PDE_c-di-AMP_PDE"/>
</dbReference>
<proteinExistence type="predicted"/>
<dbReference type="Gene3D" id="3.90.1640.10">
    <property type="entry name" value="inorganic pyrophosphatase (n-terminal core)"/>
    <property type="match status" value="1"/>
</dbReference>
<dbReference type="PANTHER" id="PTHR47618:SF1">
    <property type="entry name" value="BIFUNCTIONAL OLIGORIBONUCLEASE AND PAP PHOSPHATASE NRNA"/>
    <property type="match status" value="1"/>
</dbReference>
<comment type="caution">
    <text evidence="3">The sequence shown here is derived from an EMBL/GenBank/DDBJ whole genome shotgun (WGS) entry which is preliminary data.</text>
</comment>
<dbReference type="SUPFAM" id="SSF64182">
    <property type="entry name" value="DHH phosphoesterases"/>
    <property type="match status" value="1"/>
</dbReference>
<dbReference type="AlphaFoldDB" id="A0A9D1MAI9"/>
<dbReference type="Gene3D" id="3.10.310.30">
    <property type="match status" value="1"/>
</dbReference>
<gene>
    <name evidence="3" type="ORF">IAA61_03180</name>
</gene>
<organism evidence="3 4">
    <name type="scientific">Candidatus Ornithomonoglobus merdipullorum</name>
    <dbReference type="NCBI Taxonomy" id="2840895"/>
    <lineage>
        <taxon>Bacteria</taxon>
        <taxon>Bacillati</taxon>
        <taxon>Bacillota</taxon>
        <taxon>Clostridia</taxon>
        <taxon>Candidatus Ornithomonoglobus</taxon>
    </lineage>
</organism>
<evidence type="ECO:0000313" key="3">
    <source>
        <dbReference type="EMBL" id="HIU56800.1"/>
    </source>
</evidence>
<evidence type="ECO:0000259" key="2">
    <source>
        <dbReference type="Pfam" id="PF02272"/>
    </source>
</evidence>
<dbReference type="Proteomes" id="UP000824109">
    <property type="component" value="Unassembled WGS sequence"/>
</dbReference>
<dbReference type="Pfam" id="PF02272">
    <property type="entry name" value="DHHA1"/>
    <property type="match status" value="1"/>
</dbReference>
<evidence type="ECO:0000313" key="4">
    <source>
        <dbReference type="Proteomes" id="UP000824109"/>
    </source>
</evidence>
<dbReference type="InterPro" id="IPR038763">
    <property type="entry name" value="DHH_sf"/>
</dbReference>
<dbReference type="Pfam" id="PF01368">
    <property type="entry name" value="DHH"/>
    <property type="match status" value="1"/>
</dbReference>